<dbReference type="PANTHER" id="PTHR35936">
    <property type="entry name" value="MEMBRANE-BOUND LYTIC MUREIN TRANSGLYCOSYLASE F"/>
    <property type="match status" value="1"/>
</dbReference>
<evidence type="ECO:0000313" key="4">
    <source>
        <dbReference type="EMBL" id="SEL96450.1"/>
    </source>
</evidence>
<reference evidence="5" key="1">
    <citation type="submission" date="2016-10" db="EMBL/GenBank/DDBJ databases">
        <authorList>
            <person name="Varghese N."/>
            <person name="Submissions S."/>
        </authorList>
    </citation>
    <scope>NUCLEOTIDE SEQUENCE [LARGE SCALE GENOMIC DNA]</scope>
    <source>
        <strain evidence="5">LMG 26383,CCUG 61248,R- 45681</strain>
    </source>
</reference>
<dbReference type="Pfam" id="PF00497">
    <property type="entry name" value="SBP_bac_3"/>
    <property type="match status" value="1"/>
</dbReference>
<dbReference type="STRING" id="1036779.SAMN04515666_106278"/>
<dbReference type="EMBL" id="FOAN01000006">
    <property type="protein sequence ID" value="SEL96450.1"/>
    <property type="molecule type" value="Genomic_DNA"/>
</dbReference>
<evidence type="ECO:0000259" key="3">
    <source>
        <dbReference type="SMART" id="SM00062"/>
    </source>
</evidence>
<dbReference type="Proteomes" id="UP000199664">
    <property type="component" value="Unassembled WGS sequence"/>
</dbReference>
<dbReference type="AlphaFoldDB" id="A0A1H7UHC5"/>
<keyword evidence="1 2" id="KW-0732">Signal</keyword>
<feature type="domain" description="Solute-binding protein family 3/N-terminal" evidence="3">
    <location>
        <begin position="46"/>
        <end position="269"/>
    </location>
</feature>
<protein>
    <submittedName>
        <fullName evidence="4">Amino acid ABC transporter substrate-binding protein, PAAT family</fullName>
    </submittedName>
</protein>
<keyword evidence="5" id="KW-1185">Reference proteome</keyword>
<evidence type="ECO:0000256" key="1">
    <source>
        <dbReference type="ARBA" id="ARBA00022729"/>
    </source>
</evidence>
<gene>
    <name evidence="4" type="ORF">SAMN04515666_106278</name>
</gene>
<dbReference type="SMART" id="SM00062">
    <property type="entry name" value="PBPb"/>
    <property type="match status" value="1"/>
</dbReference>
<dbReference type="OrthoDB" id="9791339at2"/>
<dbReference type="InterPro" id="IPR006311">
    <property type="entry name" value="TAT_signal"/>
</dbReference>
<feature type="signal peptide" evidence="2">
    <location>
        <begin position="1"/>
        <end position="30"/>
    </location>
</feature>
<dbReference type="SUPFAM" id="SSF53850">
    <property type="entry name" value="Periplasmic binding protein-like II"/>
    <property type="match status" value="1"/>
</dbReference>
<dbReference type="PROSITE" id="PS51318">
    <property type="entry name" value="TAT"/>
    <property type="match status" value="1"/>
</dbReference>
<feature type="chain" id="PRO_5011588003" evidence="2">
    <location>
        <begin position="31"/>
        <end position="282"/>
    </location>
</feature>
<sequence length="282" mass="30214">MTTRRDLAGLIGTGAVAVGALTLASNGAAAQTAGKNTFDRIIANRKLRLGAVTSSAPWFVKDPASGKWSGHFYTIGSALAKDMEVELELVETTWGNAVLDLQADKIDIMFGLNPTPKRAMAVDFSVGAYDSALVVIAKPGFEPKNWADMNKPEVKISVDVGSAHDQIATLLCPKAQISRFKTINEAMLALRTGRVDAQCIFWMGGVRAVKADPGLGKVIVPQPFFGSTSNAAFRRESDKTWRDFVNTWIVYARGLGLVRSAVVESLEQVGVTSEDIPAGITL</sequence>
<evidence type="ECO:0000313" key="5">
    <source>
        <dbReference type="Proteomes" id="UP000199664"/>
    </source>
</evidence>
<proteinExistence type="predicted"/>
<dbReference type="Gene3D" id="3.40.190.10">
    <property type="entry name" value="Periplasmic binding protein-like II"/>
    <property type="match status" value="2"/>
</dbReference>
<evidence type="ECO:0000256" key="2">
    <source>
        <dbReference type="SAM" id="SignalP"/>
    </source>
</evidence>
<name>A0A1H7UHC5_9HYPH</name>
<dbReference type="RefSeq" id="WP_091837755.1">
    <property type="nucleotide sequence ID" value="NZ_FOAN01000006.1"/>
</dbReference>
<dbReference type="InterPro" id="IPR001638">
    <property type="entry name" value="Solute-binding_3/MltF_N"/>
</dbReference>
<organism evidence="4 5">
    <name type="scientific">Bosea lupini</name>
    <dbReference type="NCBI Taxonomy" id="1036779"/>
    <lineage>
        <taxon>Bacteria</taxon>
        <taxon>Pseudomonadati</taxon>
        <taxon>Pseudomonadota</taxon>
        <taxon>Alphaproteobacteria</taxon>
        <taxon>Hyphomicrobiales</taxon>
        <taxon>Boseaceae</taxon>
        <taxon>Bosea</taxon>
    </lineage>
</organism>
<accession>A0A1H7UHC5</accession>
<dbReference type="PANTHER" id="PTHR35936:SF17">
    <property type="entry name" value="ARGININE-BINDING EXTRACELLULAR PROTEIN ARTP"/>
    <property type="match status" value="1"/>
</dbReference>